<dbReference type="Proteomes" id="UP000283672">
    <property type="component" value="Unassembled WGS sequence"/>
</dbReference>
<evidence type="ECO:0000313" key="7">
    <source>
        <dbReference type="EMBL" id="RGW69674.1"/>
    </source>
</evidence>
<evidence type="ECO:0000313" key="10">
    <source>
        <dbReference type="Proteomes" id="UP000283672"/>
    </source>
</evidence>
<evidence type="ECO:0000313" key="8">
    <source>
        <dbReference type="EMBL" id="RHA88585.1"/>
    </source>
</evidence>
<evidence type="ECO:0000313" key="13">
    <source>
        <dbReference type="Proteomes" id="UP000286077"/>
    </source>
</evidence>
<dbReference type="EMBL" id="QSAQ01000007">
    <property type="protein sequence ID" value="RGW69674.1"/>
    <property type="molecule type" value="Genomic_DNA"/>
</dbReference>
<dbReference type="InterPro" id="IPR051311">
    <property type="entry name" value="DedA_domain"/>
</dbReference>
<dbReference type="Proteomes" id="UP000283785">
    <property type="component" value="Unassembled WGS sequence"/>
</dbReference>
<dbReference type="Proteomes" id="UP000284990">
    <property type="component" value="Unassembled WGS sequence"/>
</dbReference>
<dbReference type="EMBL" id="QRVN01000005">
    <property type="protein sequence ID" value="RGS48049.1"/>
    <property type="molecule type" value="Genomic_DNA"/>
</dbReference>
<evidence type="ECO:0000313" key="11">
    <source>
        <dbReference type="Proteomes" id="UP000283785"/>
    </source>
</evidence>
<keyword evidence="1" id="KW-1133">Transmembrane helix</keyword>
<gene>
    <name evidence="9" type="ORF">DW026_07890</name>
    <name evidence="8" type="ORF">DW916_02520</name>
    <name evidence="7" type="ORF">DWV60_04235</name>
    <name evidence="6" type="ORF">DWV76_03005</name>
    <name evidence="5" type="ORF">DWX90_03925</name>
    <name evidence="4" type="ORF">F7D73_04075</name>
    <name evidence="3" type="ORF">LYY06_03530</name>
</gene>
<evidence type="ECO:0000313" key="14">
    <source>
        <dbReference type="Proteomes" id="UP000286113"/>
    </source>
</evidence>
<reference evidence="4 15" key="2">
    <citation type="submission" date="2019-09" db="EMBL/GenBank/DDBJ databases">
        <title>Distinct polysaccharide growth profiles of human intestinal Prevotella copri isolates.</title>
        <authorList>
            <person name="Fehlner-Peach H."/>
            <person name="Magnabosco C."/>
            <person name="Raghavan V."/>
            <person name="Scher J.U."/>
            <person name="Tett A."/>
            <person name="Cox L.M."/>
            <person name="Gottsegen C."/>
            <person name="Watters A."/>
            <person name="Wiltshire- Gordon J.D."/>
            <person name="Segata N."/>
            <person name="Bonneau R."/>
            <person name="Littman D.R."/>
        </authorList>
    </citation>
    <scope>NUCLEOTIDE SEQUENCE [LARGE SCALE GENOMIC DNA]</scope>
    <source>
        <strain evidence="15">iA622</strain>
        <strain evidence="4">IA622</strain>
    </source>
</reference>
<dbReference type="EMBL" id="QSFW01000004">
    <property type="protein sequence ID" value="RHA88585.1"/>
    <property type="molecule type" value="Genomic_DNA"/>
</dbReference>
<proteinExistence type="predicted"/>
<dbReference type="PANTHER" id="PTHR42709">
    <property type="entry name" value="ALKALINE PHOSPHATASE LIKE PROTEIN"/>
    <property type="match status" value="1"/>
</dbReference>
<reference evidence="10 11" key="1">
    <citation type="submission" date="2018-08" db="EMBL/GenBank/DDBJ databases">
        <title>A genome reference for cultivated species of the human gut microbiota.</title>
        <authorList>
            <person name="Zou Y."/>
            <person name="Xue W."/>
            <person name="Luo G."/>
        </authorList>
    </citation>
    <scope>NUCLEOTIDE SEQUENCE [LARGE SCALE GENOMIC DNA]</scope>
    <source>
        <strain evidence="7 13">AF11-14</strain>
        <strain evidence="6 11">AF12-50</strain>
        <strain evidence="5 14">AF22-1</strain>
        <strain evidence="9 10">AF38-11</strain>
        <strain evidence="8 12">AM42-23AC</strain>
    </source>
</reference>
<dbReference type="Proteomes" id="UP000286113">
    <property type="component" value="Unassembled WGS sequence"/>
</dbReference>
<dbReference type="AlphaFoldDB" id="A0A3R5YJF3"/>
<evidence type="ECO:0000313" key="5">
    <source>
        <dbReference type="EMBL" id="RGS48049.1"/>
    </source>
</evidence>
<evidence type="ECO:0000313" key="3">
    <source>
        <dbReference type="EMBL" id="MCE4121339.1"/>
    </source>
</evidence>
<feature type="transmembrane region" description="Helical" evidence="1">
    <location>
        <begin position="12"/>
        <end position="29"/>
    </location>
</feature>
<keyword evidence="1" id="KW-0472">Membrane</keyword>
<feature type="transmembrane region" description="Helical" evidence="1">
    <location>
        <begin position="126"/>
        <end position="149"/>
    </location>
</feature>
<dbReference type="RefSeq" id="WP_118063560.1">
    <property type="nucleotide sequence ID" value="NZ_CAXTHI010000006.1"/>
</dbReference>
<protein>
    <submittedName>
        <fullName evidence="4">DedA family protein</fullName>
    </submittedName>
    <submittedName>
        <fullName evidence="3">VTT domain-containing protein</fullName>
    </submittedName>
</protein>
<evidence type="ECO:0000256" key="1">
    <source>
        <dbReference type="SAM" id="Phobius"/>
    </source>
</evidence>
<sequence length="150" mass="16453">MSWIISFLIDWGYWGMLAAAFLAGSFFPFSSEAVMAGLQAAGLEPLPLVIYGSIGNVLGSMFNYGVGRMGKMEWIEKYLHVKKKSLDKAERFMAGRGAWMGFFAFLPLLGSAITIVLGLTRANIPISILSITIGKVLRYVLLVYGLSFIV</sequence>
<keyword evidence="1" id="KW-0812">Transmembrane</keyword>
<dbReference type="EMBL" id="JAJTVO010000004">
    <property type="protein sequence ID" value="MCE4121339.1"/>
    <property type="molecule type" value="Genomic_DNA"/>
</dbReference>
<comment type="caution">
    <text evidence="4">The sequence shown here is derived from an EMBL/GenBank/DDBJ whole genome shotgun (WGS) entry which is preliminary data.</text>
</comment>
<dbReference type="EMBL" id="VZCB01000039">
    <property type="protein sequence ID" value="MQN80143.1"/>
    <property type="molecule type" value="Genomic_DNA"/>
</dbReference>
<evidence type="ECO:0000313" key="4">
    <source>
        <dbReference type="EMBL" id="MQN80143.1"/>
    </source>
</evidence>
<dbReference type="EMBL" id="QROP01000016">
    <property type="protein sequence ID" value="RHL38289.1"/>
    <property type="molecule type" value="Genomic_DNA"/>
</dbReference>
<organism evidence="4 15">
    <name type="scientific">Segatella copri</name>
    <dbReference type="NCBI Taxonomy" id="165179"/>
    <lineage>
        <taxon>Bacteria</taxon>
        <taxon>Pseudomonadati</taxon>
        <taxon>Bacteroidota</taxon>
        <taxon>Bacteroidia</taxon>
        <taxon>Bacteroidales</taxon>
        <taxon>Prevotellaceae</taxon>
        <taxon>Segatella</taxon>
    </lineage>
</organism>
<evidence type="ECO:0000259" key="2">
    <source>
        <dbReference type="Pfam" id="PF09335"/>
    </source>
</evidence>
<dbReference type="Proteomes" id="UP000286077">
    <property type="component" value="Unassembled WGS sequence"/>
</dbReference>
<feature type="transmembrane region" description="Helical" evidence="1">
    <location>
        <begin position="49"/>
        <end position="67"/>
    </location>
</feature>
<dbReference type="Proteomes" id="UP001200307">
    <property type="component" value="Unassembled WGS sequence"/>
</dbReference>
<dbReference type="Pfam" id="PF09335">
    <property type="entry name" value="VTT_dom"/>
    <property type="match status" value="1"/>
</dbReference>
<dbReference type="OrthoDB" id="9814483at2"/>
<dbReference type="PANTHER" id="PTHR42709:SF4">
    <property type="entry name" value="INNER MEMBRANE PROTEIN YQAA"/>
    <property type="match status" value="1"/>
</dbReference>
<feature type="transmembrane region" description="Helical" evidence="1">
    <location>
        <begin position="98"/>
        <end position="120"/>
    </location>
</feature>
<accession>A0A3R5YJF3</accession>
<evidence type="ECO:0000313" key="12">
    <source>
        <dbReference type="Proteomes" id="UP000284990"/>
    </source>
</evidence>
<evidence type="ECO:0000313" key="6">
    <source>
        <dbReference type="EMBL" id="RGW44316.1"/>
    </source>
</evidence>
<dbReference type="Proteomes" id="UP000480425">
    <property type="component" value="Unassembled WGS sequence"/>
</dbReference>
<reference evidence="3" key="3">
    <citation type="submission" date="2021-12" db="EMBL/GenBank/DDBJ databases">
        <authorList>
            <person name="Lv X."/>
        </authorList>
    </citation>
    <scope>NUCLEOTIDE SEQUENCE</scope>
    <source>
        <strain evidence="3">HF2106</strain>
    </source>
</reference>
<evidence type="ECO:0000313" key="15">
    <source>
        <dbReference type="Proteomes" id="UP000480425"/>
    </source>
</evidence>
<dbReference type="EMBL" id="QSAG01000003">
    <property type="protein sequence ID" value="RGW44316.1"/>
    <property type="molecule type" value="Genomic_DNA"/>
</dbReference>
<feature type="domain" description="VTT" evidence="2">
    <location>
        <begin position="33"/>
        <end position="145"/>
    </location>
</feature>
<evidence type="ECO:0000313" key="9">
    <source>
        <dbReference type="EMBL" id="RHL38289.1"/>
    </source>
</evidence>
<name>A0A3R5YJF3_9BACT</name>
<dbReference type="InterPro" id="IPR032816">
    <property type="entry name" value="VTT_dom"/>
</dbReference>